<protein>
    <submittedName>
        <fullName evidence="1">Uncharacterized protein</fullName>
    </submittedName>
</protein>
<accession>A0A232LQZ5</accession>
<proteinExistence type="predicted"/>
<organism evidence="1 2">
    <name type="scientific">Elaphomyces granulatus</name>
    <dbReference type="NCBI Taxonomy" id="519963"/>
    <lineage>
        <taxon>Eukaryota</taxon>
        <taxon>Fungi</taxon>
        <taxon>Dikarya</taxon>
        <taxon>Ascomycota</taxon>
        <taxon>Pezizomycotina</taxon>
        <taxon>Eurotiomycetes</taxon>
        <taxon>Eurotiomycetidae</taxon>
        <taxon>Eurotiales</taxon>
        <taxon>Elaphomycetaceae</taxon>
        <taxon>Elaphomyces</taxon>
    </lineage>
</organism>
<evidence type="ECO:0000313" key="1">
    <source>
        <dbReference type="EMBL" id="OXV06585.1"/>
    </source>
</evidence>
<reference evidence="1 2" key="1">
    <citation type="journal article" date="2015" name="Environ. Microbiol.">
        <title>Metagenome sequence of Elaphomyces granulatus from sporocarp tissue reveals Ascomycota ectomycorrhizal fingerprints of genome expansion and a Proteobacteria-rich microbiome.</title>
        <authorList>
            <person name="Quandt C.A."/>
            <person name="Kohler A."/>
            <person name="Hesse C.N."/>
            <person name="Sharpton T.J."/>
            <person name="Martin F."/>
            <person name="Spatafora J.W."/>
        </authorList>
    </citation>
    <scope>NUCLEOTIDE SEQUENCE [LARGE SCALE GENOMIC DNA]</scope>
    <source>
        <strain evidence="1 2">OSC145934</strain>
    </source>
</reference>
<dbReference type="Proteomes" id="UP000243515">
    <property type="component" value="Unassembled WGS sequence"/>
</dbReference>
<sequence>MPFKSWPFSKYVSSPGDHLRRKFDPSLVLSPHVFLLGLLFADRAFRRVEGEEVLVSAEQLLHLNIRPECNELRLLLDPTLDDFPVFRQSVSTLQGTAISADKTLPYATLLPHPQSTSFPKFRTSSAGGMIWADASGGRWHDIKEQSNMTSTRSSTMNWLKRTREPGMPC</sequence>
<name>A0A232LQZ5_9EURO</name>
<comment type="caution">
    <text evidence="1">The sequence shown here is derived from an EMBL/GenBank/DDBJ whole genome shotgun (WGS) entry which is preliminary data.</text>
</comment>
<gene>
    <name evidence="1" type="ORF">Egran_05647</name>
</gene>
<dbReference type="OrthoDB" id="3544487at2759"/>
<dbReference type="InterPro" id="IPR021842">
    <property type="entry name" value="DUF3435"/>
</dbReference>
<dbReference type="PANTHER" id="PTHR37535">
    <property type="entry name" value="FLUG DOMAIN PROTEIN"/>
    <property type="match status" value="1"/>
</dbReference>
<dbReference type="Pfam" id="PF11917">
    <property type="entry name" value="DUF3435"/>
    <property type="match status" value="1"/>
</dbReference>
<keyword evidence="2" id="KW-1185">Reference proteome</keyword>
<dbReference type="EMBL" id="NPHW01005612">
    <property type="protein sequence ID" value="OXV06585.1"/>
    <property type="molecule type" value="Genomic_DNA"/>
</dbReference>
<dbReference type="AlphaFoldDB" id="A0A232LQZ5"/>
<evidence type="ECO:0000313" key="2">
    <source>
        <dbReference type="Proteomes" id="UP000243515"/>
    </source>
</evidence>
<dbReference type="PANTHER" id="PTHR37535:SF2">
    <property type="entry name" value="FINGER DOMAIN PROTEIN, PUTATIVE (AFU_ORTHOLOGUE AFUA_6G09300)-RELATED"/>
    <property type="match status" value="1"/>
</dbReference>